<proteinExistence type="predicted"/>
<dbReference type="InterPro" id="IPR019060">
    <property type="entry name" value="DUF2382"/>
</dbReference>
<evidence type="ECO:0000313" key="4">
    <source>
        <dbReference type="Proteomes" id="UP000540989"/>
    </source>
</evidence>
<protein>
    <submittedName>
        <fullName evidence="3">Uncharacterized protein (TIGR02271 family)</fullName>
    </submittedName>
</protein>
<organism evidence="3 4">
    <name type="scientific">Granulicella aggregans</name>
    <dbReference type="NCBI Taxonomy" id="474949"/>
    <lineage>
        <taxon>Bacteria</taxon>
        <taxon>Pseudomonadati</taxon>
        <taxon>Acidobacteriota</taxon>
        <taxon>Terriglobia</taxon>
        <taxon>Terriglobales</taxon>
        <taxon>Acidobacteriaceae</taxon>
        <taxon>Granulicella</taxon>
    </lineage>
</organism>
<evidence type="ECO:0000313" key="3">
    <source>
        <dbReference type="EMBL" id="MBB5060632.1"/>
    </source>
</evidence>
<evidence type="ECO:0000256" key="1">
    <source>
        <dbReference type="SAM" id="MobiDB-lite"/>
    </source>
</evidence>
<dbReference type="Pfam" id="PF09557">
    <property type="entry name" value="DUF2382"/>
    <property type="match status" value="1"/>
</dbReference>
<sequence>MTDTESATSTVDDQPTTRPNVLAVSGQFDPTQPFTEIWMANGEVVRLPTSVLLQTSDVWKSADMRADVLSSRDSVTIPLVEERLEVGKRTVATGTVRLNKTVQAYTEALDEILAVRTFDVERIVINQPVDAPPPVRQEGNTTIYSLVEERLVLTKELVLKEEIRIIQRDTERHDTQHVTLHKEHISVERVPR</sequence>
<reference evidence="3 4" key="1">
    <citation type="submission" date="2020-08" db="EMBL/GenBank/DDBJ databases">
        <title>Genomic Encyclopedia of Type Strains, Phase IV (KMG-V): Genome sequencing to study the core and pangenomes of soil and plant-associated prokaryotes.</title>
        <authorList>
            <person name="Whitman W."/>
        </authorList>
    </citation>
    <scope>NUCLEOTIDE SEQUENCE [LARGE SCALE GENOMIC DNA]</scope>
    <source>
        <strain evidence="3 4">M8UP14</strain>
    </source>
</reference>
<dbReference type="Proteomes" id="UP000540989">
    <property type="component" value="Unassembled WGS sequence"/>
</dbReference>
<evidence type="ECO:0000259" key="2">
    <source>
        <dbReference type="Pfam" id="PF09557"/>
    </source>
</evidence>
<keyword evidence="4" id="KW-1185">Reference proteome</keyword>
<dbReference type="RefSeq" id="WP_184223038.1">
    <property type="nucleotide sequence ID" value="NZ_JACHIP010000016.1"/>
</dbReference>
<feature type="region of interest" description="Disordered" evidence="1">
    <location>
        <begin position="1"/>
        <end position="20"/>
    </location>
</feature>
<feature type="compositionally biased region" description="Polar residues" evidence="1">
    <location>
        <begin position="1"/>
        <end position="19"/>
    </location>
</feature>
<accession>A0A7W8E6F8</accession>
<gene>
    <name evidence="3" type="ORF">HDF16_005368</name>
</gene>
<name>A0A7W8E6F8_9BACT</name>
<dbReference type="EMBL" id="JACHIP010000016">
    <property type="protein sequence ID" value="MBB5060632.1"/>
    <property type="molecule type" value="Genomic_DNA"/>
</dbReference>
<feature type="domain" description="DUF2382" evidence="2">
    <location>
        <begin position="77"/>
        <end position="187"/>
    </location>
</feature>
<dbReference type="AlphaFoldDB" id="A0A7W8E6F8"/>
<comment type="caution">
    <text evidence="3">The sequence shown here is derived from an EMBL/GenBank/DDBJ whole genome shotgun (WGS) entry which is preliminary data.</text>
</comment>